<feature type="transmembrane region" description="Helical" evidence="8">
    <location>
        <begin position="598"/>
        <end position="616"/>
    </location>
</feature>
<dbReference type="EMBL" id="LCTW02000390">
    <property type="protein sequence ID" value="KXX74065.1"/>
    <property type="molecule type" value="Genomic_DNA"/>
</dbReference>
<evidence type="ECO:0000256" key="8">
    <source>
        <dbReference type="SAM" id="Phobius"/>
    </source>
</evidence>
<evidence type="ECO:0000256" key="1">
    <source>
        <dbReference type="ARBA" id="ARBA00004141"/>
    </source>
</evidence>
<comment type="similarity">
    <text evidence="2">Belongs to the oligopeptide OPT transporter family.</text>
</comment>
<evidence type="ECO:0000313" key="10">
    <source>
        <dbReference type="Proteomes" id="UP000078237"/>
    </source>
</evidence>
<comment type="caution">
    <text evidence="9">The sequence shown here is derived from an EMBL/GenBank/DDBJ whole genome shotgun (WGS) entry which is preliminary data.</text>
</comment>
<evidence type="ECO:0000256" key="4">
    <source>
        <dbReference type="ARBA" id="ARBA00022692"/>
    </source>
</evidence>
<proteinExistence type="inferred from homology"/>
<dbReference type="GO" id="GO:0035673">
    <property type="term" value="F:oligopeptide transmembrane transporter activity"/>
    <property type="evidence" value="ECO:0007669"/>
    <property type="project" value="InterPro"/>
</dbReference>
<dbReference type="Pfam" id="PF03169">
    <property type="entry name" value="OPT"/>
    <property type="match status" value="1"/>
</dbReference>
<comment type="subcellular location">
    <subcellularLocation>
        <location evidence="1">Membrane</location>
        <topology evidence="1">Multi-pass membrane protein</topology>
    </subcellularLocation>
</comment>
<feature type="transmembrane region" description="Helical" evidence="8">
    <location>
        <begin position="299"/>
        <end position="321"/>
    </location>
</feature>
<protein>
    <submittedName>
        <fullName evidence="9">Metal-nicotianamine transporter YSL2</fullName>
    </submittedName>
</protein>
<keyword evidence="6 8" id="KW-0472">Membrane</keyword>
<gene>
    <name evidence="9" type="ORF">MMYC01_209514</name>
</gene>
<feature type="transmembrane region" description="Helical" evidence="8">
    <location>
        <begin position="175"/>
        <end position="193"/>
    </location>
</feature>
<feature type="region of interest" description="Disordered" evidence="7">
    <location>
        <begin position="1"/>
        <end position="20"/>
    </location>
</feature>
<evidence type="ECO:0000256" key="7">
    <source>
        <dbReference type="SAM" id="MobiDB-lite"/>
    </source>
</evidence>
<dbReference type="Proteomes" id="UP000078237">
    <property type="component" value="Unassembled WGS sequence"/>
</dbReference>
<dbReference type="PANTHER" id="PTHR31645">
    <property type="entry name" value="OLIGOPEPTIDE TRANSPORTER YGL114W-RELATED"/>
    <property type="match status" value="1"/>
</dbReference>
<reference evidence="9 10" key="1">
    <citation type="journal article" date="2016" name="Genome Announc.">
        <title>Genome Sequence of Madurella mycetomatis mm55, Isolated from a Human Mycetoma Case in Sudan.</title>
        <authorList>
            <person name="Smit S."/>
            <person name="Derks M.F."/>
            <person name="Bervoets S."/>
            <person name="Fahal A."/>
            <person name="van Leeuwen W."/>
            <person name="van Belkum A."/>
            <person name="van de Sande W.W."/>
        </authorList>
    </citation>
    <scope>NUCLEOTIDE SEQUENCE [LARGE SCALE GENOMIC DNA]</scope>
    <source>
        <strain evidence="10">mm55</strain>
    </source>
</reference>
<feature type="region of interest" description="Disordered" evidence="7">
    <location>
        <begin position="44"/>
        <end position="63"/>
    </location>
</feature>
<evidence type="ECO:0000256" key="2">
    <source>
        <dbReference type="ARBA" id="ARBA00008807"/>
    </source>
</evidence>
<feature type="transmembrane region" description="Helical" evidence="8">
    <location>
        <begin position="333"/>
        <end position="350"/>
    </location>
</feature>
<feature type="transmembrane region" description="Helical" evidence="8">
    <location>
        <begin position="508"/>
        <end position="529"/>
    </location>
</feature>
<feature type="region of interest" description="Disordered" evidence="7">
    <location>
        <begin position="432"/>
        <end position="475"/>
    </location>
</feature>
<feature type="transmembrane region" description="Helical" evidence="8">
    <location>
        <begin position="98"/>
        <end position="118"/>
    </location>
</feature>
<organism evidence="9 10">
    <name type="scientific">Madurella mycetomatis</name>
    <dbReference type="NCBI Taxonomy" id="100816"/>
    <lineage>
        <taxon>Eukaryota</taxon>
        <taxon>Fungi</taxon>
        <taxon>Dikarya</taxon>
        <taxon>Ascomycota</taxon>
        <taxon>Pezizomycotina</taxon>
        <taxon>Sordariomycetes</taxon>
        <taxon>Sordariomycetidae</taxon>
        <taxon>Sordariales</taxon>
        <taxon>Sordariales incertae sedis</taxon>
        <taxon>Madurella</taxon>
    </lineage>
</organism>
<accession>A0A175VS45</accession>
<dbReference type="InterPro" id="IPR045035">
    <property type="entry name" value="YSL-like"/>
</dbReference>
<dbReference type="InterPro" id="IPR004813">
    <property type="entry name" value="OPT"/>
</dbReference>
<evidence type="ECO:0000256" key="6">
    <source>
        <dbReference type="ARBA" id="ARBA00023136"/>
    </source>
</evidence>
<name>A0A175VS45_9PEZI</name>
<dbReference type="PANTHER" id="PTHR31645:SF0">
    <property type="entry name" value="OLIGOPEPTIDE TRANSPORTER YGL114W-RELATED"/>
    <property type="match status" value="1"/>
</dbReference>
<feature type="transmembrane region" description="Helical" evidence="8">
    <location>
        <begin position="370"/>
        <end position="392"/>
    </location>
</feature>
<feature type="transmembrane region" description="Helical" evidence="8">
    <location>
        <begin position="725"/>
        <end position="746"/>
    </location>
</feature>
<dbReference type="AlphaFoldDB" id="A0A175VS45"/>
<dbReference type="GO" id="GO:0000329">
    <property type="term" value="C:fungal-type vacuole membrane"/>
    <property type="evidence" value="ECO:0007669"/>
    <property type="project" value="TreeGrafter"/>
</dbReference>
<dbReference type="STRING" id="100816.A0A175VS45"/>
<feature type="transmembrane region" description="Helical" evidence="8">
    <location>
        <begin position="130"/>
        <end position="155"/>
    </location>
</feature>
<sequence>MPRRPAPSKHDPATSGSASAFAGAAAGATADGDTVFDSNTPLLGGDVTTTTLPPSTPPAPPRKQIIGEPFTARGVAVGLLVGLVICFSNMYFGLQTGWVSTMSMPASLMGFGIFRLLARRLELPFSPVENVLVQTVAGSMAIMPLGCGFVGVLPAMNYLLRPDEQGPIEIGMAKLVLWSLGLCYFGVVFAVPLRRQVIIREQLKFPSGFSTAVLISVLHGQTGGDSQRTADGKTATAAGFASLVAPPEETSSVQPASGGGESTKHSESWRRNVQLLLLCFFISGIFTFATYFVPVLRNIPIFGSVAASTWLWTLNPSLAYVGQGIIMGPATTLHMLLGTVVGWGVLSPLAKSRKWAPGPVDDWENGSKGWIVWTSLAIMLADAVVSLGYLAFRSARQYLPEARYPARFWPASGRVKTLLGWRSHAGYTSVGGDDEDDDAVPRRTATTSSPCSDCDGNTLLEEPEEEKEEDDAPPDQQISDRLVAVGLIASILFCIVCIHIVFGDLVPLYATVTAVFMALLLSIMGVRALGETDLNPVSGISKLAQLFFALIIPQTNKSSVLINLVAGAVSEAGALQAGDMMQDLKTGHLLGASPKAQFWGQVIGATAGAVASAYIYKLYTSVYQVPGDLFQVPTGYVWIFTARLVTGKGLPPMAKEWAIGSAVLFAVITVLRIVTAGKRWQALIPGGIAVAVGMYNVPSFTLARALGGLLSWWWRSAMGWQDTPLIVLASGFILGEGFLSIVNLIMQSAGVPHLP</sequence>
<evidence type="ECO:0000256" key="3">
    <source>
        <dbReference type="ARBA" id="ARBA00022448"/>
    </source>
</evidence>
<feature type="transmembrane region" description="Helical" evidence="8">
    <location>
        <begin position="70"/>
        <end position="92"/>
    </location>
</feature>
<dbReference type="VEuPathDB" id="FungiDB:MMYC01_209514"/>
<feature type="transmembrane region" description="Helical" evidence="8">
    <location>
        <begin position="657"/>
        <end position="675"/>
    </location>
</feature>
<evidence type="ECO:0000256" key="5">
    <source>
        <dbReference type="ARBA" id="ARBA00022989"/>
    </source>
</evidence>
<feature type="transmembrane region" description="Helical" evidence="8">
    <location>
        <begin position="273"/>
        <end position="293"/>
    </location>
</feature>
<keyword evidence="10" id="KW-1185">Reference proteome</keyword>
<evidence type="ECO:0000313" key="9">
    <source>
        <dbReference type="EMBL" id="KXX74065.1"/>
    </source>
</evidence>
<dbReference type="NCBIfam" id="TIGR00728">
    <property type="entry name" value="OPT_sfam"/>
    <property type="match status" value="1"/>
</dbReference>
<keyword evidence="4 8" id="KW-0812">Transmembrane</keyword>
<feature type="transmembrane region" description="Helical" evidence="8">
    <location>
        <begin position="687"/>
        <end position="713"/>
    </location>
</feature>
<keyword evidence="3" id="KW-0813">Transport</keyword>
<feature type="compositionally biased region" description="Acidic residues" evidence="7">
    <location>
        <begin position="461"/>
        <end position="473"/>
    </location>
</feature>
<keyword evidence="5 8" id="KW-1133">Transmembrane helix</keyword>
<dbReference type="OrthoDB" id="627262at2759"/>
<feature type="transmembrane region" description="Helical" evidence="8">
    <location>
        <begin position="482"/>
        <end position="502"/>
    </location>
</feature>
<feature type="region of interest" description="Disordered" evidence="7">
    <location>
        <begin position="246"/>
        <end position="265"/>
    </location>
</feature>